<proteinExistence type="predicted"/>
<feature type="transmembrane region" description="Helical" evidence="1">
    <location>
        <begin position="45"/>
        <end position="64"/>
    </location>
</feature>
<feature type="transmembrane region" description="Helical" evidence="1">
    <location>
        <begin position="71"/>
        <end position="89"/>
    </location>
</feature>
<gene>
    <name evidence="2" type="ORF">HII30_15355</name>
</gene>
<evidence type="ECO:0000313" key="2">
    <source>
        <dbReference type="EMBL" id="NMO97141.1"/>
    </source>
</evidence>
<name>A0A848MAB1_PAELE</name>
<keyword evidence="3" id="KW-1185">Reference proteome</keyword>
<dbReference type="Proteomes" id="UP000565468">
    <property type="component" value="Unassembled WGS sequence"/>
</dbReference>
<accession>A0A848MAB1</accession>
<feature type="transmembrane region" description="Helical" evidence="1">
    <location>
        <begin position="101"/>
        <end position="127"/>
    </location>
</feature>
<protein>
    <submittedName>
        <fullName evidence="2">Uncharacterized protein</fullName>
    </submittedName>
</protein>
<dbReference type="AlphaFoldDB" id="A0A848MAB1"/>
<keyword evidence="1" id="KW-0812">Transmembrane</keyword>
<evidence type="ECO:0000313" key="3">
    <source>
        <dbReference type="Proteomes" id="UP000565468"/>
    </source>
</evidence>
<feature type="transmembrane region" description="Helical" evidence="1">
    <location>
        <begin position="12"/>
        <end position="33"/>
    </location>
</feature>
<sequence>MIRPVKTMKHAVWVTIFISLFHSLMGEFLFYASLQDLPFMDNNNLSIVAIVITILYALPIVIFFQAGQLKVLLLMLISTPLLTVIVIFLHETLFPITKENFAGVLGFLIIGFNMIFVIFGTILGILIKILVEQRHHSNEDYSENNS</sequence>
<dbReference type="EMBL" id="JABBPN010000015">
    <property type="protein sequence ID" value="NMO97141.1"/>
    <property type="molecule type" value="Genomic_DNA"/>
</dbReference>
<keyword evidence="1" id="KW-0472">Membrane</keyword>
<organism evidence="2 3">
    <name type="scientific">Paenibacillus lemnae</name>
    <dbReference type="NCBI Taxonomy" id="1330551"/>
    <lineage>
        <taxon>Bacteria</taxon>
        <taxon>Bacillati</taxon>
        <taxon>Bacillota</taxon>
        <taxon>Bacilli</taxon>
        <taxon>Bacillales</taxon>
        <taxon>Paenibacillaceae</taxon>
        <taxon>Paenibacillus</taxon>
    </lineage>
</organism>
<dbReference type="RefSeq" id="WP_169505931.1">
    <property type="nucleotide sequence ID" value="NZ_JABBPN010000015.1"/>
</dbReference>
<comment type="caution">
    <text evidence="2">The sequence shown here is derived from an EMBL/GenBank/DDBJ whole genome shotgun (WGS) entry which is preliminary data.</text>
</comment>
<reference evidence="2 3" key="1">
    <citation type="submission" date="2020-04" db="EMBL/GenBank/DDBJ databases">
        <title>Paenibacillus algicola sp. nov., a novel marine bacterium producing alginate lyase.</title>
        <authorList>
            <person name="Huang H."/>
        </authorList>
    </citation>
    <scope>NUCLEOTIDE SEQUENCE [LARGE SCALE GENOMIC DNA]</scope>
    <source>
        <strain evidence="2 3">L7-75</strain>
    </source>
</reference>
<keyword evidence="1" id="KW-1133">Transmembrane helix</keyword>
<evidence type="ECO:0000256" key="1">
    <source>
        <dbReference type="SAM" id="Phobius"/>
    </source>
</evidence>